<evidence type="ECO:0000256" key="2">
    <source>
        <dbReference type="ARBA" id="ARBA00001353"/>
    </source>
</evidence>
<comment type="function">
    <text evidence="8">Catalyzes the conversion of 7,8-dihydroneopterin to 6-hydroxymethyl-7,8-dihydropterin.</text>
</comment>
<dbReference type="GO" id="GO:0046654">
    <property type="term" value="P:tetrahydrofolate biosynthetic process"/>
    <property type="evidence" value="ECO:0007669"/>
    <property type="project" value="UniProtKB-UniRule"/>
</dbReference>
<accession>A0A1F6V1N9</accession>
<dbReference type="AlphaFoldDB" id="A0A1F6V1N9"/>
<evidence type="ECO:0000256" key="5">
    <source>
        <dbReference type="ARBA" id="ARBA00022909"/>
    </source>
</evidence>
<evidence type="ECO:0000256" key="7">
    <source>
        <dbReference type="ARBA" id="ARBA00023239"/>
    </source>
</evidence>
<dbReference type="GO" id="GO:0005737">
    <property type="term" value="C:cytoplasm"/>
    <property type="evidence" value="ECO:0007669"/>
    <property type="project" value="TreeGrafter"/>
</dbReference>
<dbReference type="EMBL" id="MFSP01000152">
    <property type="protein sequence ID" value="OGI63545.1"/>
    <property type="molecule type" value="Genomic_DNA"/>
</dbReference>
<evidence type="ECO:0000256" key="4">
    <source>
        <dbReference type="ARBA" id="ARBA00005708"/>
    </source>
</evidence>
<dbReference type="FunFam" id="3.30.1130.10:FF:000002">
    <property type="entry name" value="7,8-dihydroneopterin aldolase"/>
    <property type="match status" value="1"/>
</dbReference>
<feature type="domain" description="Dihydroneopterin aldolase/epimerase" evidence="9">
    <location>
        <begin position="4"/>
        <end position="114"/>
    </location>
</feature>
<dbReference type="GO" id="GO:0016853">
    <property type="term" value="F:isomerase activity"/>
    <property type="evidence" value="ECO:0007669"/>
    <property type="project" value="UniProtKB-KW"/>
</dbReference>
<evidence type="ECO:0000256" key="1">
    <source>
        <dbReference type="ARBA" id="ARBA00000693"/>
    </source>
</evidence>
<comment type="caution">
    <text evidence="10">The sequence shown here is derived from an EMBL/GenBank/DDBJ whole genome shotgun (WGS) entry which is preliminary data.</text>
</comment>
<dbReference type="EC" id="4.1.2.25" evidence="8"/>
<dbReference type="UniPathway" id="UPA00077">
    <property type="reaction ID" value="UER00154"/>
</dbReference>
<evidence type="ECO:0000256" key="8">
    <source>
        <dbReference type="RuleBase" id="RU362079"/>
    </source>
</evidence>
<reference evidence="10 11" key="1">
    <citation type="journal article" date="2016" name="Nat. Commun.">
        <title>Thousands of microbial genomes shed light on interconnected biogeochemical processes in an aquifer system.</title>
        <authorList>
            <person name="Anantharaman K."/>
            <person name="Brown C.T."/>
            <person name="Hug L.A."/>
            <person name="Sharon I."/>
            <person name="Castelle C.J."/>
            <person name="Probst A.J."/>
            <person name="Thomas B.C."/>
            <person name="Singh A."/>
            <person name="Wilkins M.J."/>
            <person name="Karaoz U."/>
            <person name="Brodie E.L."/>
            <person name="Williams K.H."/>
            <person name="Hubbard S.S."/>
            <person name="Banfield J.F."/>
        </authorList>
    </citation>
    <scope>NUCLEOTIDE SEQUENCE [LARGE SCALE GENOMIC DNA]</scope>
</reference>
<evidence type="ECO:0000256" key="3">
    <source>
        <dbReference type="ARBA" id="ARBA00005013"/>
    </source>
</evidence>
<proteinExistence type="inferred from homology"/>
<name>A0A1F6V1N9_9PROT</name>
<dbReference type="Gene3D" id="3.30.1130.10">
    <property type="match status" value="1"/>
</dbReference>
<evidence type="ECO:0000259" key="9">
    <source>
        <dbReference type="SMART" id="SM00905"/>
    </source>
</evidence>
<dbReference type="InterPro" id="IPR006157">
    <property type="entry name" value="FolB_dom"/>
</dbReference>
<dbReference type="SUPFAM" id="SSF55620">
    <property type="entry name" value="Tetrahydrobiopterin biosynthesis enzymes-like"/>
    <property type="match status" value="1"/>
</dbReference>
<dbReference type="CDD" id="cd00534">
    <property type="entry name" value="DHNA_DHNTPE"/>
    <property type="match status" value="1"/>
</dbReference>
<dbReference type="GO" id="GO:0046656">
    <property type="term" value="P:folic acid biosynthetic process"/>
    <property type="evidence" value="ECO:0007669"/>
    <property type="project" value="UniProtKB-UniRule"/>
</dbReference>
<organism evidence="10 11">
    <name type="scientific">Candidatus Muproteobacteria bacterium RBG_16_60_9</name>
    <dbReference type="NCBI Taxonomy" id="1817755"/>
    <lineage>
        <taxon>Bacteria</taxon>
        <taxon>Pseudomonadati</taxon>
        <taxon>Pseudomonadota</taxon>
        <taxon>Candidatus Muproteobacteria</taxon>
    </lineage>
</organism>
<sequence>MDIIYVRNLKIDCVIGAFDWERRIRQTVAIDLDLAADVARAARSDRLADTIDYKAIAKRLIDFVGTSEFELVETLAERIAEIVRQEFAVAWVRVRINKKGALRHASDVGVIIERGHKP</sequence>
<dbReference type="PANTHER" id="PTHR42844:SF1">
    <property type="entry name" value="DIHYDRONEOPTERIN ALDOLASE 1-RELATED"/>
    <property type="match status" value="1"/>
</dbReference>
<comment type="catalytic activity">
    <reaction evidence="2 8">
        <text>7,8-dihydroneopterin = 6-hydroxymethyl-7,8-dihydropterin + glycolaldehyde</text>
        <dbReference type="Rhea" id="RHEA:10540"/>
        <dbReference type="ChEBI" id="CHEBI:17001"/>
        <dbReference type="ChEBI" id="CHEBI:17071"/>
        <dbReference type="ChEBI" id="CHEBI:44841"/>
        <dbReference type="EC" id="4.1.2.25"/>
    </reaction>
</comment>
<dbReference type="InterPro" id="IPR006156">
    <property type="entry name" value="Dihydroneopterin_aldolase"/>
</dbReference>
<comment type="similarity">
    <text evidence="4 8">Belongs to the DHNA family.</text>
</comment>
<protein>
    <recommendedName>
        <fullName evidence="8">7,8-dihydroneopterin aldolase</fullName>
        <ecNumber evidence="8">4.1.2.25</ecNumber>
    </recommendedName>
</protein>
<dbReference type="GO" id="GO:0004150">
    <property type="term" value="F:dihydroneopterin aldolase activity"/>
    <property type="evidence" value="ECO:0007669"/>
    <property type="project" value="UniProtKB-UniRule"/>
</dbReference>
<dbReference type="NCBIfam" id="TIGR00525">
    <property type="entry name" value="folB"/>
    <property type="match status" value="1"/>
</dbReference>
<dbReference type="NCBIfam" id="TIGR00526">
    <property type="entry name" value="folB_dom"/>
    <property type="match status" value="1"/>
</dbReference>
<keyword evidence="7 8" id="KW-0456">Lyase</keyword>
<evidence type="ECO:0000313" key="11">
    <source>
        <dbReference type="Proteomes" id="UP000179076"/>
    </source>
</evidence>
<dbReference type="PANTHER" id="PTHR42844">
    <property type="entry name" value="DIHYDRONEOPTERIN ALDOLASE 1-RELATED"/>
    <property type="match status" value="1"/>
</dbReference>
<dbReference type="SMART" id="SM00905">
    <property type="entry name" value="FolB"/>
    <property type="match status" value="1"/>
</dbReference>
<evidence type="ECO:0000313" key="10">
    <source>
        <dbReference type="EMBL" id="OGI63545.1"/>
    </source>
</evidence>
<gene>
    <name evidence="10" type="ORF">A2W18_01425</name>
</gene>
<evidence type="ECO:0000256" key="6">
    <source>
        <dbReference type="ARBA" id="ARBA00023235"/>
    </source>
</evidence>
<dbReference type="Pfam" id="PF02152">
    <property type="entry name" value="FolB"/>
    <property type="match status" value="1"/>
</dbReference>
<keyword evidence="6" id="KW-0413">Isomerase</keyword>
<comment type="catalytic activity">
    <reaction evidence="1">
        <text>7,8-dihydroneopterin = 7,8-dihydromonapterin</text>
        <dbReference type="Rhea" id="RHEA:45328"/>
        <dbReference type="ChEBI" id="CHEBI:17001"/>
        <dbReference type="ChEBI" id="CHEBI:71175"/>
        <dbReference type="EC" id="5.1.99.8"/>
    </reaction>
</comment>
<comment type="pathway">
    <text evidence="3 8">Cofactor biosynthesis; tetrahydrofolate biosynthesis; 2-amino-4-hydroxy-6-hydroxymethyl-7,8-dihydropteridine diphosphate from 7,8-dihydroneopterin triphosphate: step 3/4.</text>
</comment>
<keyword evidence="5 8" id="KW-0289">Folate biosynthesis</keyword>
<dbReference type="InterPro" id="IPR043133">
    <property type="entry name" value="GTP-CH-I_C/QueF"/>
</dbReference>
<dbReference type="Proteomes" id="UP000179076">
    <property type="component" value="Unassembled WGS sequence"/>
</dbReference>